<dbReference type="OrthoDB" id="4912312at2759"/>
<evidence type="ECO:0000313" key="2">
    <source>
        <dbReference type="EMBL" id="PFH59993.1"/>
    </source>
</evidence>
<feature type="signal peptide" evidence="1">
    <location>
        <begin position="1"/>
        <end position="25"/>
    </location>
</feature>
<protein>
    <submittedName>
        <fullName evidence="2">Uncharacterized protein</fullName>
    </submittedName>
</protein>
<keyword evidence="1" id="KW-0732">Signal</keyword>
<proteinExistence type="predicted"/>
<reference evidence="2 3" key="1">
    <citation type="journal article" date="2015" name="BMC Genomics">
        <title>Gene expression during zombie ant biting behavior reflects the complexity underlying fungal parasitic behavioral manipulation.</title>
        <authorList>
            <person name="de Bekker C."/>
            <person name="Ohm R.A."/>
            <person name="Loreto R.G."/>
            <person name="Sebastian A."/>
            <person name="Albert I."/>
            <person name="Merrow M."/>
            <person name="Brachmann A."/>
            <person name="Hughes D.P."/>
        </authorList>
    </citation>
    <scope>NUCLEOTIDE SEQUENCE [LARGE SCALE GENOMIC DNA]</scope>
    <source>
        <strain evidence="2 3">SC16a</strain>
    </source>
</reference>
<sequence length="418" mass="47506">MKRKGSMFVVVVVVVVVVIAAMVHGIDVLETVDPETVSKNFTQALQARVQVDWQKQAPEWVKKHSEYTCWPHWGPRCLTSTFSLRQRLLKPEEADFDVEVETDIMVDYDAVAQKRVLNINSTPMPVHTEDSTWESEATTHGWNAGATLLPEKRIMITGGYSFSRLHSHLTIKSFGLSESCPGGFHCRFETWFYHVHYKGACRRSATISCDREYDVCPMATLSPDKITQSWTGRSGFRSNPNRDLQCPQFYKWAWHVCWDKDGPGFSVRQSSCSFRVPILEPDKRPLATLVFVKEDHRSQSSDYDDDEPFLATDMKDDTPTAIKAGTSCMFLLDTGEWYDLLLNLYNDRSGKWVQKPDAPTPFIPRHMRAKACRQDEHATAQSGSATIRDGTRLKVLEGRQVAPRSVEIKVVAGFRGFD</sequence>
<keyword evidence="3" id="KW-1185">Reference proteome</keyword>
<comment type="caution">
    <text evidence="2">The sequence shown here is derived from an EMBL/GenBank/DDBJ whole genome shotgun (WGS) entry which is preliminary data.</text>
</comment>
<name>A0A2A9PGH3_OPHUN</name>
<dbReference type="EMBL" id="LAZP02000158">
    <property type="protein sequence ID" value="PFH59993.1"/>
    <property type="molecule type" value="Genomic_DNA"/>
</dbReference>
<reference evidence="2 3" key="2">
    <citation type="journal article" date="2017" name="Sci. Rep.">
        <title>Ant-infecting Ophiocordyceps genomes reveal a high diversity of potential behavioral manipulation genes and a possible major role for enterotoxins.</title>
        <authorList>
            <person name="de Bekker C."/>
            <person name="Ohm R.A."/>
            <person name="Evans H.C."/>
            <person name="Brachmann A."/>
            <person name="Hughes D.P."/>
        </authorList>
    </citation>
    <scope>NUCLEOTIDE SEQUENCE [LARGE SCALE GENOMIC DNA]</scope>
    <source>
        <strain evidence="2 3">SC16a</strain>
    </source>
</reference>
<organism evidence="2 3">
    <name type="scientific">Ophiocordyceps unilateralis</name>
    <name type="common">Zombie-ant fungus</name>
    <name type="synonym">Torrubia unilateralis</name>
    <dbReference type="NCBI Taxonomy" id="268505"/>
    <lineage>
        <taxon>Eukaryota</taxon>
        <taxon>Fungi</taxon>
        <taxon>Dikarya</taxon>
        <taxon>Ascomycota</taxon>
        <taxon>Pezizomycotina</taxon>
        <taxon>Sordariomycetes</taxon>
        <taxon>Hypocreomycetidae</taxon>
        <taxon>Hypocreales</taxon>
        <taxon>Ophiocordycipitaceae</taxon>
        <taxon>Ophiocordyceps</taxon>
    </lineage>
</organism>
<dbReference type="Proteomes" id="UP000037136">
    <property type="component" value="Unassembled WGS sequence"/>
</dbReference>
<feature type="chain" id="PRO_5013174093" evidence="1">
    <location>
        <begin position="26"/>
        <end position="418"/>
    </location>
</feature>
<gene>
    <name evidence="2" type="ORF">XA68_11576</name>
</gene>
<evidence type="ECO:0000313" key="3">
    <source>
        <dbReference type="Proteomes" id="UP000037136"/>
    </source>
</evidence>
<accession>A0A2A9PGH3</accession>
<dbReference type="AlphaFoldDB" id="A0A2A9PGH3"/>
<evidence type="ECO:0000256" key="1">
    <source>
        <dbReference type="SAM" id="SignalP"/>
    </source>
</evidence>